<dbReference type="SUPFAM" id="SSF53448">
    <property type="entry name" value="Nucleotide-diphospho-sugar transferases"/>
    <property type="match status" value="1"/>
</dbReference>
<evidence type="ECO:0000313" key="2">
    <source>
        <dbReference type="Proteomes" id="UP000043764"/>
    </source>
</evidence>
<dbReference type="EC" id="2.4.1.288" evidence="1"/>
<protein>
    <submittedName>
        <fullName evidence="1">Galactofuranosyl transferase GlfT2</fullName>
        <ecNumber evidence="1">2.4.1.288</ecNumber>
    </submittedName>
</protein>
<dbReference type="Proteomes" id="UP000043764">
    <property type="component" value="Unassembled WGS sequence"/>
</dbReference>
<dbReference type="RefSeq" id="WP_050673225.1">
    <property type="nucleotide sequence ID" value="NZ_CVRL01000018.1"/>
</dbReference>
<dbReference type="Gene3D" id="3.90.550.60">
    <property type="match status" value="1"/>
</dbReference>
<evidence type="ECO:0000313" key="1">
    <source>
        <dbReference type="EMBL" id="CRL10887.1"/>
    </source>
</evidence>
<dbReference type="AlphaFoldDB" id="A0A0H5D0X5"/>
<sequence>MNDAEAKFTTLQELMWPEPGICTEQHLYFRNNGVCGPTENGFRFFSGSGVGFNTWFNLFNVGTWKRQCGLETLSLLLEGEGTFKVTVFGLPMGRSGEQRDYIVDLSGDVPWIRLDLSDLMAEIGDTSVIFFELQVAGEEALLKQASWQTEDVARRQPKIALAVTTFRRESEVAQTVERFCAFRKSSHLKDHVELLITDNGKTLNLPPREAVTVIGNENLGGAGGFTRGLLEARARGASHCLFMDDDASIHMPSLERTWALLAYAKDPATAVAGAMISEQHRWAIWENGARFFGRCQPLYMGTDLRDFHQAMAMEWDISGPPPSELYGGWWYFAFPLAQVSHLAFPFFVRGDDVSFSLINAFNIVRLNGVVSFQESFTEKESPQTWYLDLRSHMAHHLSLPALDVGMRGVLKIPVWFFLRNLPRMHYETLAAINLALEDVMKGPSVFDEHADMAQRRADLKALTQQESWKDLPDIHALPPVRNAPPAAWKRHMMKLCLNGLLLPGFSHLGKKITVLADHRGALGFCWGASEITFVNATRNKTYTVRHSKKAAWREIRRFAKNAVAFLKSYESLLAAYRAEYDTLTSEDYWRSKLSLEDHNMSATAERDATTVQ</sequence>
<dbReference type="GO" id="GO:0016757">
    <property type="term" value="F:glycosyltransferase activity"/>
    <property type="evidence" value="ECO:0007669"/>
    <property type="project" value="UniProtKB-KW"/>
</dbReference>
<organism evidence="1 2">
    <name type="scientific">Phaeobacter italicus</name>
    <dbReference type="NCBI Taxonomy" id="481446"/>
    <lineage>
        <taxon>Bacteria</taxon>
        <taxon>Pseudomonadati</taxon>
        <taxon>Pseudomonadota</taxon>
        <taxon>Alphaproteobacteria</taxon>
        <taxon>Rhodobacterales</taxon>
        <taxon>Roseobacteraceae</taxon>
        <taxon>Phaeobacter</taxon>
    </lineage>
</organism>
<keyword evidence="1" id="KW-0328">Glycosyltransferase</keyword>
<reference evidence="2" key="1">
    <citation type="submission" date="2015-05" db="EMBL/GenBank/DDBJ databases">
        <authorList>
            <person name="Rodrigo-Torres Lidia"/>
            <person name="Arahal R.David."/>
        </authorList>
    </citation>
    <scope>NUCLEOTIDE SEQUENCE [LARGE SCALE GENOMIC DNA]</scope>
    <source>
        <strain evidence="2">CECT 7321</strain>
    </source>
</reference>
<dbReference type="InterPro" id="IPR029044">
    <property type="entry name" value="Nucleotide-diphossugar_trans"/>
</dbReference>
<keyword evidence="1" id="KW-0808">Transferase</keyword>
<accession>A0A0H5D0X5</accession>
<gene>
    <name evidence="1" type="primary">glfT2</name>
    <name evidence="1" type="ORF">NIT7321_01735</name>
</gene>
<proteinExistence type="predicted"/>
<keyword evidence="2" id="KW-1185">Reference proteome</keyword>
<dbReference type="EMBL" id="CVRL01000018">
    <property type="protein sequence ID" value="CRL10887.1"/>
    <property type="molecule type" value="Genomic_DNA"/>
</dbReference>
<name>A0A0H5D0X5_9RHOB</name>